<protein>
    <submittedName>
        <fullName evidence="2">Uncharacterized protein</fullName>
    </submittedName>
</protein>
<keyword evidence="1" id="KW-0812">Transmembrane</keyword>
<dbReference type="KEGG" id="tmn:UCRPA7_3214"/>
<organism evidence="2 3">
    <name type="scientific">Phaeoacremonium minimum (strain UCR-PA7)</name>
    <name type="common">Esca disease fungus</name>
    <name type="synonym">Togninia minima</name>
    <dbReference type="NCBI Taxonomy" id="1286976"/>
    <lineage>
        <taxon>Eukaryota</taxon>
        <taxon>Fungi</taxon>
        <taxon>Dikarya</taxon>
        <taxon>Ascomycota</taxon>
        <taxon>Pezizomycotina</taxon>
        <taxon>Sordariomycetes</taxon>
        <taxon>Sordariomycetidae</taxon>
        <taxon>Togniniales</taxon>
        <taxon>Togniniaceae</taxon>
        <taxon>Phaeoacremonium</taxon>
    </lineage>
</organism>
<proteinExistence type="predicted"/>
<evidence type="ECO:0000256" key="1">
    <source>
        <dbReference type="SAM" id="Phobius"/>
    </source>
</evidence>
<accession>R8BPB0</accession>
<sequence length="569" mass="64496">MLSHLFSLGIAASELSVNVVRNKPSATCGQFKAQTSPDEALEGKVRQIICRRRVRSEDGSRDGLSITDSDFELLHLHPATLQYVRRTTSESMFWDRRHEKLSIVLSFSADPRAPFDFLSMTYSIPDRTTTAFIRQSFDPYHHAVDELDEYGERMEACRSHWSHPLATPVVLLQAQFARTEEAIAENNVEVTVVEADVSNMAGFHAYEGRTRGRLSFSRSPSLVGPQAMPKKTTELMKNAHDVLKRSIRLLDTIRWMERAVKILLDAGDALDAVMQDDDETGPPLDVPVPLSARGRVGTTLLRARILENPMSSHWHEIRQYLEGLLQLCMALGTERVMLELRCKAQIDIIYSKMAQEDNNLNARMAVASSRDSSSMKALAVITAIFLPGEFIGTLFGVSMFDWQDIDTSDDNNSSGSVNDKHPIVSSRFWVYWATTLPLTIAILCFWRGWWVWQDRYFRKHLSRELSEERYWTDNGQPRDLGSSFIHDFFYLSVRRGEGGNNDRMGTLSASTTLSKSSAENTIFGKSSKAMRMPASAQSELEVKEPHRSFRLRQIAFANPDRRKSSRTIV</sequence>
<dbReference type="RefSeq" id="XP_007913958.1">
    <property type="nucleotide sequence ID" value="XM_007915767.1"/>
</dbReference>
<keyword evidence="1" id="KW-0472">Membrane</keyword>
<name>R8BPB0_PHAM7</name>
<dbReference type="eggNOG" id="ENOG502SPCU">
    <property type="taxonomic scope" value="Eukaryota"/>
</dbReference>
<evidence type="ECO:0000313" key="2">
    <source>
        <dbReference type="EMBL" id="EOO01233.1"/>
    </source>
</evidence>
<feature type="transmembrane region" description="Helical" evidence="1">
    <location>
        <begin position="429"/>
        <end position="452"/>
    </location>
</feature>
<dbReference type="Gene3D" id="1.20.58.340">
    <property type="entry name" value="Magnesium transport protein CorA, transmembrane region"/>
    <property type="match status" value="1"/>
</dbReference>
<feature type="transmembrane region" description="Helical" evidence="1">
    <location>
        <begin position="377"/>
        <end position="400"/>
    </location>
</feature>
<keyword evidence="1" id="KW-1133">Transmembrane helix</keyword>
<gene>
    <name evidence="2" type="ORF">UCRPA7_3214</name>
</gene>
<dbReference type="Proteomes" id="UP000014074">
    <property type="component" value="Unassembled WGS sequence"/>
</dbReference>
<evidence type="ECO:0000313" key="3">
    <source>
        <dbReference type="Proteomes" id="UP000014074"/>
    </source>
</evidence>
<dbReference type="OrthoDB" id="1577640at2759"/>
<dbReference type="EMBL" id="KB933036">
    <property type="protein sequence ID" value="EOO01233.1"/>
    <property type="molecule type" value="Genomic_DNA"/>
</dbReference>
<dbReference type="HOGENOM" id="CLU_023746_0_0_1"/>
<keyword evidence="3" id="KW-1185">Reference proteome</keyword>
<dbReference type="GeneID" id="19323540"/>
<dbReference type="AlphaFoldDB" id="R8BPB0"/>
<reference evidence="3" key="1">
    <citation type="journal article" date="2013" name="Genome Announc.">
        <title>Draft genome sequence of the ascomycete Phaeoacremonium aleophilum strain UCR-PA7, a causal agent of the esca disease complex in grapevines.</title>
        <authorList>
            <person name="Blanco-Ulate B."/>
            <person name="Rolshausen P."/>
            <person name="Cantu D."/>
        </authorList>
    </citation>
    <scope>NUCLEOTIDE SEQUENCE [LARGE SCALE GENOMIC DNA]</scope>
    <source>
        <strain evidence="3">UCR-PA7</strain>
    </source>
</reference>